<feature type="non-terminal residue" evidence="3">
    <location>
        <position position="1"/>
    </location>
</feature>
<keyword evidence="1" id="KW-0812">Transmembrane</keyword>
<comment type="caution">
    <text evidence="3">The sequence shown here is derived from an EMBL/GenBank/DDBJ whole genome shotgun (WGS) entry which is preliminary data.</text>
</comment>
<gene>
    <name evidence="2" type="ORF">SK128_018474</name>
    <name evidence="3" type="ORF">SK128_027696</name>
</gene>
<proteinExistence type="predicted"/>
<evidence type="ECO:0000313" key="3">
    <source>
        <dbReference type="EMBL" id="KAK7083462.1"/>
    </source>
</evidence>
<evidence type="ECO:0000313" key="4">
    <source>
        <dbReference type="Proteomes" id="UP001381693"/>
    </source>
</evidence>
<keyword evidence="4" id="KW-1185">Reference proteome</keyword>
<protein>
    <submittedName>
        <fullName evidence="3">Uncharacterized protein</fullName>
    </submittedName>
</protein>
<name>A0AAN8XHF4_HALRR</name>
<accession>A0AAN8XHF4</accession>
<keyword evidence="1" id="KW-1133">Transmembrane helix</keyword>
<evidence type="ECO:0000313" key="2">
    <source>
        <dbReference type="EMBL" id="KAK7066091.1"/>
    </source>
</evidence>
<organism evidence="3 4">
    <name type="scientific">Halocaridina rubra</name>
    <name type="common">Hawaiian red shrimp</name>
    <dbReference type="NCBI Taxonomy" id="373956"/>
    <lineage>
        <taxon>Eukaryota</taxon>
        <taxon>Metazoa</taxon>
        <taxon>Ecdysozoa</taxon>
        <taxon>Arthropoda</taxon>
        <taxon>Crustacea</taxon>
        <taxon>Multicrustacea</taxon>
        <taxon>Malacostraca</taxon>
        <taxon>Eumalacostraca</taxon>
        <taxon>Eucarida</taxon>
        <taxon>Decapoda</taxon>
        <taxon>Pleocyemata</taxon>
        <taxon>Caridea</taxon>
        <taxon>Atyoidea</taxon>
        <taxon>Atyidae</taxon>
        <taxon>Halocaridina</taxon>
    </lineage>
</organism>
<feature type="transmembrane region" description="Helical" evidence="1">
    <location>
        <begin position="69"/>
        <end position="90"/>
    </location>
</feature>
<keyword evidence="1" id="KW-0472">Membrane</keyword>
<dbReference type="EMBL" id="JAXCGZ010002991">
    <property type="protein sequence ID" value="KAK7083462.1"/>
    <property type="molecule type" value="Genomic_DNA"/>
</dbReference>
<sequence>GQKIYRWSGVCGKIEFESDGTFDLDLGPCVKINNDQAVQCLCKGSGLFGLFMKASFPPELKKERHDMRYVAVTCSAVLLAILFLSVIILICWSPKITLKFTEKSTGKLRYKHVGTNCSDGFSSKHSWLEDCRCFTSTITKSTRSANTLPSRHHYVLPNNSLCHKEHNFDSQLRTIKYVIESDSVYMDMNQGNEETVMNMQIGSNENCNYVNAYDSTNSHKPQVLDADSVDDDNWVLSPKEDQCTYLPMRGILAGSNCQDSSK</sequence>
<dbReference type="AlphaFoldDB" id="A0AAN8XHF4"/>
<dbReference type="Proteomes" id="UP001381693">
    <property type="component" value="Unassembled WGS sequence"/>
</dbReference>
<reference evidence="3 4" key="1">
    <citation type="submission" date="2023-11" db="EMBL/GenBank/DDBJ databases">
        <title>Halocaridina rubra genome assembly.</title>
        <authorList>
            <person name="Smith C."/>
        </authorList>
    </citation>
    <scope>NUCLEOTIDE SEQUENCE [LARGE SCALE GENOMIC DNA]</scope>
    <source>
        <strain evidence="3">EP-1</strain>
        <tissue evidence="3">Whole</tissue>
    </source>
</reference>
<dbReference type="EMBL" id="JAXCGZ010019449">
    <property type="protein sequence ID" value="KAK7066091.1"/>
    <property type="molecule type" value="Genomic_DNA"/>
</dbReference>
<evidence type="ECO:0000256" key="1">
    <source>
        <dbReference type="SAM" id="Phobius"/>
    </source>
</evidence>